<gene>
    <name evidence="5" type="primary">gph_2</name>
    <name evidence="5" type="ORF">BOA8489_02433</name>
</gene>
<dbReference type="InterPro" id="IPR023214">
    <property type="entry name" value="HAD_sf"/>
</dbReference>
<dbReference type="InterPro" id="IPR006439">
    <property type="entry name" value="HAD-SF_hydro_IA"/>
</dbReference>
<protein>
    <recommendedName>
        <fullName evidence="4">phosphoglycolate phosphatase</fullName>
        <ecNumber evidence="4">3.1.3.18</ecNumber>
    </recommendedName>
</protein>
<dbReference type="InterPro" id="IPR036412">
    <property type="entry name" value="HAD-like_sf"/>
</dbReference>
<evidence type="ECO:0000256" key="3">
    <source>
        <dbReference type="ARBA" id="ARBA00006171"/>
    </source>
</evidence>
<reference evidence="5 6" key="1">
    <citation type="submission" date="2017-05" db="EMBL/GenBank/DDBJ databases">
        <authorList>
            <person name="Song R."/>
            <person name="Chenine A.L."/>
            <person name="Ruprecht R.M."/>
        </authorList>
    </citation>
    <scope>NUCLEOTIDE SEQUENCE [LARGE SCALE GENOMIC DNA]</scope>
    <source>
        <strain evidence="5 6">CECT 8489</strain>
    </source>
</reference>
<dbReference type="SUPFAM" id="SSF56784">
    <property type="entry name" value="HAD-like"/>
    <property type="match status" value="1"/>
</dbReference>
<name>A0A238J0Q5_9RHOB</name>
<dbReference type="Gene3D" id="1.10.150.240">
    <property type="entry name" value="Putative phosphatase, domain 2"/>
    <property type="match status" value="1"/>
</dbReference>
<dbReference type="SFLD" id="SFLDS00003">
    <property type="entry name" value="Haloacid_Dehalogenase"/>
    <property type="match status" value="1"/>
</dbReference>
<dbReference type="InterPro" id="IPR041492">
    <property type="entry name" value="HAD_2"/>
</dbReference>
<evidence type="ECO:0000313" key="5">
    <source>
        <dbReference type="EMBL" id="SMX24309.1"/>
    </source>
</evidence>
<accession>A0A238J0Q5</accession>
<dbReference type="RefSeq" id="WP_093974275.1">
    <property type="nucleotide sequence ID" value="NZ_FXXQ01000008.1"/>
</dbReference>
<dbReference type="EC" id="3.1.3.18" evidence="4"/>
<dbReference type="PANTHER" id="PTHR43434:SF1">
    <property type="entry name" value="PHOSPHOGLYCOLATE PHOSPHATASE"/>
    <property type="match status" value="1"/>
</dbReference>
<comment type="pathway">
    <text evidence="2">Organic acid metabolism; glycolate biosynthesis; glycolate from 2-phosphoglycolate: step 1/1.</text>
</comment>
<dbReference type="GO" id="GO:0005829">
    <property type="term" value="C:cytosol"/>
    <property type="evidence" value="ECO:0007669"/>
    <property type="project" value="TreeGrafter"/>
</dbReference>
<comment type="catalytic activity">
    <reaction evidence="1">
        <text>2-phosphoglycolate + H2O = glycolate + phosphate</text>
        <dbReference type="Rhea" id="RHEA:14369"/>
        <dbReference type="ChEBI" id="CHEBI:15377"/>
        <dbReference type="ChEBI" id="CHEBI:29805"/>
        <dbReference type="ChEBI" id="CHEBI:43474"/>
        <dbReference type="ChEBI" id="CHEBI:58033"/>
        <dbReference type="EC" id="3.1.3.18"/>
    </reaction>
</comment>
<dbReference type="Gene3D" id="3.40.50.1000">
    <property type="entry name" value="HAD superfamily/HAD-like"/>
    <property type="match status" value="1"/>
</dbReference>
<dbReference type="Pfam" id="PF13419">
    <property type="entry name" value="HAD_2"/>
    <property type="match status" value="1"/>
</dbReference>
<dbReference type="GO" id="GO:0006281">
    <property type="term" value="P:DNA repair"/>
    <property type="evidence" value="ECO:0007669"/>
    <property type="project" value="TreeGrafter"/>
</dbReference>
<evidence type="ECO:0000313" key="6">
    <source>
        <dbReference type="Proteomes" id="UP000201838"/>
    </source>
</evidence>
<evidence type="ECO:0000256" key="4">
    <source>
        <dbReference type="ARBA" id="ARBA00013078"/>
    </source>
</evidence>
<proteinExistence type="inferred from homology"/>
<keyword evidence="6" id="KW-1185">Reference proteome</keyword>
<dbReference type="OrthoDB" id="9793014at2"/>
<dbReference type="NCBIfam" id="TIGR01549">
    <property type="entry name" value="HAD-SF-IA-v1"/>
    <property type="match status" value="1"/>
</dbReference>
<dbReference type="PANTHER" id="PTHR43434">
    <property type="entry name" value="PHOSPHOGLYCOLATE PHOSPHATASE"/>
    <property type="match status" value="1"/>
</dbReference>
<dbReference type="GO" id="GO:0008967">
    <property type="term" value="F:phosphoglycolate phosphatase activity"/>
    <property type="evidence" value="ECO:0007669"/>
    <property type="project" value="UniProtKB-EC"/>
</dbReference>
<dbReference type="EMBL" id="FXXQ01000008">
    <property type="protein sequence ID" value="SMX24309.1"/>
    <property type="molecule type" value="Genomic_DNA"/>
</dbReference>
<evidence type="ECO:0000256" key="2">
    <source>
        <dbReference type="ARBA" id="ARBA00004818"/>
    </source>
</evidence>
<dbReference type="SFLD" id="SFLDG01129">
    <property type="entry name" value="C1.5:_HAD__Beta-PGM__Phosphata"/>
    <property type="match status" value="1"/>
</dbReference>
<dbReference type="Proteomes" id="UP000201838">
    <property type="component" value="Unassembled WGS sequence"/>
</dbReference>
<dbReference type="InterPro" id="IPR050155">
    <property type="entry name" value="HAD-like_hydrolase_sf"/>
</dbReference>
<comment type="similarity">
    <text evidence="3">Belongs to the HAD-like hydrolase superfamily. CbbY/CbbZ/Gph/YieH family.</text>
</comment>
<dbReference type="InterPro" id="IPR023198">
    <property type="entry name" value="PGP-like_dom2"/>
</dbReference>
<keyword evidence="5" id="KW-0378">Hydrolase</keyword>
<sequence>MKTVVFDLDGTLADTSADLIAAANACFEGLGHGALLDPLTDQLTAFHGGRAMLRLGFSRLDRATFEADVDLQYPKLLKHYGDHIDVHTTLYPGAEAAVERLLAAGYRTAICTNKPEGLAETLMQKLGVRGLFGALVGADTLATRKPDAAPYIACVEQAGGAVETSILVGDTETDVKTARAVGVPCVLVAFGPEGPGIARLTPDAMLNSYDDLDMISEVLLK</sequence>
<organism evidence="5 6">
    <name type="scientific">Boseongicola aestuarii</name>
    <dbReference type="NCBI Taxonomy" id="1470561"/>
    <lineage>
        <taxon>Bacteria</taxon>
        <taxon>Pseudomonadati</taxon>
        <taxon>Pseudomonadota</taxon>
        <taxon>Alphaproteobacteria</taxon>
        <taxon>Rhodobacterales</taxon>
        <taxon>Paracoccaceae</taxon>
        <taxon>Boseongicola</taxon>
    </lineage>
</organism>
<evidence type="ECO:0000256" key="1">
    <source>
        <dbReference type="ARBA" id="ARBA00000830"/>
    </source>
</evidence>
<dbReference type="AlphaFoldDB" id="A0A238J0Q5"/>
<dbReference type="PRINTS" id="PR00413">
    <property type="entry name" value="HADHALOGNASE"/>
</dbReference>